<dbReference type="OrthoDB" id="7017945at2"/>
<name>A0A1C2EEV2_9PSED</name>
<proteinExistence type="predicted"/>
<sequence length="191" mass="21766">MRSPIALTYKGLPACAGRSPIFPKSVEAPPQSPERAALIARIVDASVIPKMKSDNDDASSSRDALIGTAMDERKQRLVFKLPDVYWTEYHQNLEQFAKDEMAIKARALELYKDYYTRSLGVLETPQIVELSPDGPTADRSKAMSTNNAMLEYYYRTYRELEKETLSAHQARMADLDQRFDVCKRFTGCWQN</sequence>
<protein>
    <submittedName>
        <fullName evidence="1">Uncharacterized protein</fullName>
    </submittedName>
</protein>
<reference evidence="1 2" key="1">
    <citation type="submission" date="2016-08" db="EMBL/GenBank/DDBJ databases">
        <title>Whole genome sequence of Pseudomonas graminis strain UASWS1507, a potential biological control agent for agriculture.</title>
        <authorList>
            <person name="Crovadore J."/>
            <person name="Calmin G."/>
            <person name="Chablais R."/>
            <person name="Cochard B."/>
            <person name="Lefort F."/>
        </authorList>
    </citation>
    <scope>NUCLEOTIDE SEQUENCE [LARGE SCALE GENOMIC DNA]</scope>
    <source>
        <strain evidence="1 2">UASWS1507</strain>
    </source>
</reference>
<dbReference type="AlphaFoldDB" id="A0A1C2EEV2"/>
<evidence type="ECO:0000313" key="1">
    <source>
        <dbReference type="EMBL" id="OCX25437.1"/>
    </source>
</evidence>
<evidence type="ECO:0000313" key="2">
    <source>
        <dbReference type="Proteomes" id="UP000095143"/>
    </source>
</evidence>
<gene>
    <name evidence="1" type="ORF">BBI10_02795</name>
</gene>
<comment type="caution">
    <text evidence="1">The sequence shown here is derived from an EMBL/GenBank/DDBJ whole genome shotgun (WGS) entry which is preliminary data.</text>
</comment>
<accession>A0A1C2EEV2</accession>
<dbReference type="EMBL" id="MDEN01000050">
    <property type="protein sequence ID" value="OCX25437.1"/>
    <property type="molecule type" value="Genomic_DNA"/>
</dbReference>
<organism evidence="1 2">
    <name type="scientific">Pseudomonas graminis</name>
    <dbReference type="NCBI Taxonomy" id="158627"/>
    <lineage>
        <taxon>Bacteria</taxon>
        <taxon>Pseudomonadati</taxon>
        <taxon>Pseudomonadota</taxon>
        <taxon>Gammaproteobacteria</taxon>
        <taxon>Pseudomonadales</taxon>
        <taxon>Pseudomonadaceae</taxon>
        <taxon>Pseudomonas</taxon>
    </lineage>
</organism>
<dbReference type="Proteomes" id="UP000095143">
    <property type="component" value="Unassembled WGS sequence"/>
</dbReference>